<evidence type="ECO:0000313" key="3">
    <source>
        <dbReference type="Proteomes" id="UP001221757"/>
    </source>
</evidence>
<evidence type="ECO:0000256" key="1">
    <source>
        <dbReference type="SAM" id="SignalP"/>
    </source>
</evidence>
<accession>A0AAD7CV48</accession>
<feature type="signal peptide" evidence="1">
    <location>
        <begin position="1"/>
        <end position="22"/>
    </location>
</feature>
<keyword evidence="3" id="KW-1185">Reference proteome</keyword>
<comment type="caution">
    <text evidence="2">The sequence shown here is derived from an EMBL/GenBank/DDBJ whole genome shotgun (WGS) entry which is preliminary data.</text>
</comment>
<dbReference type="AlphaFoldDB" id="A0AAD7CV48"/>
<name>A0AAD7CV48_MYCRO</name>
<proteinExistence type="predicted"/>
<reference evidence="2" key="1">
    <citation type="submission" date="2023-03" db="EMBL/GenBank/DDBJ databases">
        <title>Massive genome expansion in bonnet fungi (Mycena s.s.) driven by repeated elements and novel gene families across ecological guilds.</title>
        <authorList>
            <consortium name="Lawrence Berkeley National Laboratory"/>
            <person name="Harder C.B."/>
            <person name="Miyauchi S."/>
            <person name="Viragh M."/>
            <person name="Kuo A."/>
            <person name="Thoen E."/>
            <person name="Andreopoulos B."/>
            <person name="Lu D."/>
            <person name="Skrede I."/>
            <person name="Drula E."/>
            <person name="Henrissat B."/>
            <person name="Morin E."/>
            <person name="Kohler A."/>
            <person name="Barry K."/>
            <person name="LaButti K."/>
            <person name="Morin E."/>
            <person name="Salamov A."/>
            <person name="Lipzen A."/>
            <person name="Mereny Z."/>
            <person name="Hegedus B."/>
            <person name="Baldrian P."/>
            <person name="Stursova M."/>
            <person name="Weitz H."/>
            <person name="Taylor A."/>
            <person name="Grigoriev I.V."/>
            <person name="Nagy L.G."/>
            <person name="Martin F."/>
            <person name="Kauserud H."/>
        </authorList>
    </citation>
    <scope>NUCLEOTIDE SEQUENCE</scope>
    <source>
        <strain evidence="2">CBHHK067</strain>
    </source>
</reference>
<dbReference type="Proteomes" id="UP001221757">
    <property type="component" value="Unassembled WGS sequence"/>
</dbReference>
<keyword evidence="1" id="KW-0732">Signal</keyword>
<sequence length="77" mass="8128">MQFPAVASLVIAVAFFSTLAASAPTDITATSLMSGHARTLLDEPTCPSHTCQDTSDCGTGCLCDSTYYLCFSIDTPW</sequence>
<protein>
    <submittedName>
        <fullName evidence="2">Uncharacterized protein</fullName>
    </submittedName>
</protein>
<organism evidence="2 3">
    <name type="scientific">Mycena rosella</name>
    <name type="common">Pink bonnet</name>
    <name type="synonym">Agaricus rosellus</name>
    <dbReference type="NCBI Taxonomy" id="1033263"/>
    <lineage>
        <taxon>Eukaryota</taxon>
        <taxon>Fungi</taxon>
        <taxon>Dikarya</taxon>
        <taxon>Basidiomycota</taxon>
        <taxon>Agaricomycotina</taxon>
        <taxon>Agaricomycetes</taxon>
        <taxon>Agaricomycetidae</taxon>
        <taxon>Agaricales</taxon>
        <taxon>Marasmiineae</taxon>
        <taxon>Mycenaceae</taxon>
        <taxon>Mycena</taxon>
    </lineage>
</organism>
<evidence type="ECO:0000313" key="2">
    <source>
        <dbReference type="EMBL" id="KAJ7664306.1"/>
    </source>
</evidence>
<feature type="chain" id="PRO_5042067565" evidence="1">
    <location>
        <begin position="23"/>
        <end position="77"/>
    </location>
</feature>
<dbReference type="EMBL" id="JARKIE010000223">
    <property type="protein sequence ID" value="KAJ7664306.1"/>
    <property type="molecule type" value="Genomic_DNA"/>
</dbReference>
<gene>
    <name evidence="2" type="ORF">B0H17DRAFT_1091901</name>
</gene>